<feature type="domain" description="STAS" evidence="1">
    <location>
        <begin position="1"/>
        <end position="112"/>
    </location>
</feature>
<dbReference type="InterPro" id="IPR002645">
    <property type="entry name" value="STAS_dom"/>
</dbReference>
<proteinExistence type="predicted"/>
<dbReference type="InterPro" id="IPR036513">
    <property type="entry name" value="STAS_dom_sf"/>
</dbReference>
<gene>
    <name evidence="2" type="ORF">LCGC14_0599500</name>
</gene>
<dbReference type="Gene3D" id="3.30.750.24">
    <property type="entry name" value="STAS domain"/>
    <property type="match status" value="1"/>
</dbReference>
<organism evidence="2">
    <name type="scientific">marine sediment metagenome</name>
    <dbReference type="NCBI Taxonomy" id="412755"/>
    <lineage>
        <taxon>unclassified sequences</taxon>
        <taxon>metagenomes</taxon>
        <taxon>ecological metagenomes</taxon>
    </lineage>
</organism>
<sequence length="119" mass="13504">MEINTREKTDIIIFDIEGEIRRSDITDITLHQLVKDQLDAGKRNILLNFQNVDFIDSFGVGEILASYISTHNLGGKLKLAKISKKLFLVFQVTMLTKVLEIFDEEEIALDSFIKDETGG</sequence>
<dbReference type="GO" id="GO:0043856">
    <property type="term" value="F:anti-sigma factor antagonist activity"/>
    <property type="evidence" value="ECO:0007669"/>
    <property type="project" value="TreeGrafter"/>
</dbReference>
<dbReference type="Pfam" id="PF01740">
    <property type="entry name" value="STAS"/>
    <property type="match status" value="1"/>
</dbReference>
<dbReference type="PROSITE" id="PS50801">
    <property type="entry name" value="STAS"/>
    <property type="match status" value="1"/>
</dbReference>
<evidence type="ECO:0000313" key="2">
    <source>
        <dbReference type="EMBL" id="KKN53740.1"/>
    </source>
</evidence>
<accession>A0A0F9RB57</accession>
<dbReference type="PANTHER" id="PTHR33495">
    <property type="entry name" value="ANTI-SIGMA FACTOR ANTAGONIST TM_1081-RELATED-RELATED"/>
    <property type="match status" value="1"/>
</dbReference>
<dbReference type="SUPFAM" id="SSF52091">
    <property type="entry name" value="SpoIIaa-like"/>
    <property type="match status" value="1"/>
</dbReference>
<comment type="caution">
    <text evidence="2">The sequence shown here is derived from an EMBL/GenBank/DDBJ whole genome shotgun (WGS) entry which is preliminary data.</text>
</comment>
<evidence type="ECO:0000259" key="1">
    <source>
        <dbReference type="PROSITE" id="PS50801"/>
    </source>
</evidence>
<dbReference type="EMBL" id="LAZR01000958">
    <property type="protein sequence ID" value="KKN53740.1"/>
    <property type="molecule type" value="Genomic_DNA"/>
</dbReference>
<dbReference type="CDD" id="cd07043">
    <property type="entry name" value="STAS_anti-anti-sigma_factors"/>
    <property type="match status" value="1"/>
</dbReference>
<dbReference type="AlphaFoldDB" id="A0A0F9RB57"/>
<protein>
    <recommendedName>
        <fullName evidence="1">STAS domain-containing protein</fullName>
    </recommendedName>
</protein>
<reference evidence="2" key="1">
    <citation type="journal article" date="2015" name="Nature">
        <title>Complex archaea that bridge the gap between prokaryotes and eukaryotes.</title>
        <authorList>
            <person name="Spang A."/>
            <person name="Saw J.H."/>
            <person name="Jorgensen S.L."/>
            <person name="Zaremba-Niedzwiedzka K."/>
            <person name="Martijn J."/>
            <person name="Lind A.E."/>
            <person name="van Eijk R."/>
            <person name="Schleper C."/>
            <person name="Guy L."/>
            <person name="Ettema T.J."/>
        </authorList>
    </citation>
    <scope>NUCLEOTIDE SEQUENCE</scope>
</reference>
<name>A0A0F9RB57_9ZZZZ</name>